<comment type="cofactor">
    <cofactor evidence="1">
        <name>pyridoxal 5'-phosphate</name>
        <dbReference type="ChEBI" id="CHEBI:597326"/>
    </cofactor>
</comment>
<dbReference type="InterPro" id="IPR015422">
    <property type="entry name" value="PyrdxlP-dep_Trfase_small"/>
</dbReference>
<gene>
    <name evidence="3" type="ORF">LPB137_05645</name>
</gene>
<dbReference type="InterPro" id="IPR015421">
    <property type="entry name" value="PyrdxlP-dep_Trfase_major"/>
</dbReference>
<comment type="catalytic activity">
    <reaction evidence="2">
        <text>(sulfur carrier)-H + L-cysteine = (sulfur carrier)-SH + L-alanine</text>
        <dbReference type="Rhea" id="RHEA:43892"/>
        <dbReference type="Rhea" id="RHEA-COMP:14737"/>
        <dbReference type="Rhea" id="RHEA-COMP:14739"/>
        <dbReference type="ChEBI" id="CHEBI:29917"/>
        <dbReference type="ChEBI" id="CHEBI:35235"/>
        <dbReference type="ChEBI" id="CHEBI:57972"/>
        <dbReference type="ChEBI" id="CHEBI:64428"/>
        <dbReference type="EC" id="2.8.1.7"/>
    </reaction>
</comment>
<reference evidence="3 4" key="1">
    <citation type="submission" date="2017-01" db="EMBL/GenBank/DDBJ databases">
        <title>Genome sequencing of Arcobacter sp. LPB0137.</title>
        <authorList>
            <person name="Lee G.-W."/>
            <person name="Yi H."/>
        </authorList>
    </citation>
    <scope>NUCLEOTIDE SEQUENCE [LARGE SCALE GENOMIC DNA]</scope>
    <source>
        <strain evidence="3 4">LPB0137</strain>
    </source>
</reference>
<sequence>MIKLNSLQYPNVQNLHISNELSLGILKSNDEYEKLENSFKKEYSFSKLNTFSFSKSGFLGLFLELKEKGKIAVSIGESHAIVQAAKQYEALGFELDWISLQKDGNINVNDIKNTNADFIFISSYVIDTFVKVDLEEIKTLSKATIISNASAQFSSFSDAVYFDAYKLSGYALSSVLLYNKELFEEQVIGFKDVASLIAISEGLKIQSFHTSQKDIFKQKLIEAFGEDLYFFVDSKQTLPFSLHFALKNIKAREIIRTLALNSIHITNGEGCSLGLSMPSRVIQEMGYEEIISRNAISLTFTQEFEEEEIEKIIKTFVKKYKQIKVLNEQ</sequence>
<organism evidence="3 4">
    <name type="scientific">Poseidonibacter parvus</name>
    <dbReference type="NCBI Taxonomy" id="1850254"/>
    <lineage>
        <taxon>Bacteria</taxon>
        <taxon>Pseudomonadati</taxon>
        <taxon>Campylobacterota</taxon>
        <taxon>Epsilonproteobacteria</taxon>
        <taxon>Campylobacterales</taxon>
        <taxon>Arcobacteraceae</taxon>
        <taxon>Poseidonibacter</taxon>
    </lineage>
</organism>
<dbReference type="PANTHER" id="PTHR11601:SF34">
    <property type="entry name" value="CYSTEINE DESULFURASE"/>
    <property type="match status" value="1"/>
</dbReference>
<evidence type="ECO:0000256" key="2">
    <source>
        <dbReference type="ARBA" id="ARBA00050776"/>
    </source>
</evidence>
<evidence type="ECO:0000313" key="4">
    <source>
        <dbReference type="Proteomes" id="UP000186074"/>
    </source>
</evidence>
<dbReference type="AlphaFoldDB" id="A0A1P8KLD2"/>
<dbReference type="InterPro" id="IPR015424">
    <property type="entry name" value="PyrdxlP-dep_Trfase"/>
</dbReference>
<dbReference type="KEGG" id="alp:LPB137_05645"/>
<dbReference type="EMBL" id="CP019070">
    <property type="protein sequence ID" value="APW65364.1"/>
    <property type="molecule type" value="Genomic_DNA"/>
</dbReference>
<dbReference type="Gene3D" id="3.40.640.10">
    <property type="entry name" value="Type I PLP-dependent aspartate aminotransferase-like (Major domain)"/>
    <property type="match status" value="1"/>
</dbReference>
<name>A0A1P8KLD2_9BACT</name>
<evidence type="ECO:0000256" key="1">
    <source>
        <dbReference type="ARBA" id="ARBA00001933"/>
    </source>
</evidence>
<dbReference type="Proteomes" id="UP000186074">
    <property type="component" value="Chromosome"/>
</dbReference>
<protein>
    <submittedName>
        <fullName evidence="3">Cysteine desulfurase</fullName>
    </submittedName>
</protein>
<dbReference type="OrthoDB" id="5343166at2"/>
<accession>A0A1P8KLD2</accession>
<keyword evidence="4" id="KW-1185">Reference proteome</keyword>
<dbReference type="Gene3D" id="3.90.1150.10">
    <property type="entry name" value="Aspartate Aminotransferase, domain 1"/>
    <property type="match status" value="1"/>
</dbReference>
<dbReference type="SUPFAM" id="SSF53383">
    <property type="entry name" value="PLP-dependent transferases"/>
    <property type="match status" value="1"/>
</dbReference>
<dbReference type="GO" id="GO:0031071">
    <property type="term" value="F:cysteine desulfurase activity"/>
    <property type="evidence" value="ECO:0007669"/>
    <property type="project" value="UniProtKB-EC"/>
</dbReference>
<dbReference type="PANTHER" id="PTHR11601">
    <property type="entry name" value="CYSTEINE DESULFURYLASE FAMILY MEMBER"/>
    <property type="match status" value="1"/>
</dbReference>
<dbReference type="STRING" id="1850254.LPB137_05645"/>
<dbReference type="RefSeq" id="WP_076085552.1">
    <property type="nucleotide sequence ID" value="NZ_CP019070.1"/>
</dbReference>
<evidence type="ECO:0000313" key="3">
    <source>
        <dbReference type="EMBL" id="APW65364.1"/>
    </source>
</evidence>
<proteinExistence type="predicted"/>